<comment type="subunit">
    <text evidence="10">Monomer. Associates with 30S ribosomal subunit, binds 16S rRNA.</text>
</comment>
<dbReference type="InterPro" id="IPR004881">
    <property type="entry name" value="Ribosome_biogen_GTPase_RsgA"/>
</dbReference>
<dbReference type="InterPro" id="IPR031944">
    <property type="entry name" value="RsgA_N"/>
</dbReference>
<name>A0A9D1T3M1_9FIRM</name>
<dbReference type="PROSITE" id="PS50936">
    <property type="entry name" value="ENGC_GTPASE"/>
    <property type="match status" value="1"/>
</dbReference>
<reference evidence="13" key="2">
    <citation type="journal article" date="2021" name="PeerJ">
        <title>Extensive microbial diversity within the chicken gut microbiome revealed by metagenomics and culture.</title>
        <authorList>
            <person name="Gilroy R."/>
            <person name="Ravi A."/>
            <person name="Getino M."/>
            <person name="Pursley I."/>
            <person name="Horton D.L."/>
            <person name="Alikhan N.F."/>
            <person name="Baker D."/>
            <person name="Gharbi K."/>
            <person name="Hall N."/>
            <person name="Watson M."/>
            <person name="Adriaenssens E.M."/>
            <person name="Foster-Nyarko E."/>
            <person name="Jarju S."/>
            <person name="Secka A."/>
            <person name="Antonio M."/>
            <person name="Oren A."/>
            <person name="Chaudhuri R.R."/>
            <person name="La Ragione R."/>
            <person name="Hildebrand F."/>
            <person name="Pallen M.J."/>
        </authorList>
    </citation>
    <scope>NUCLEOTIDE SEQUENCE</scope>
    <source>
        <strain evidence="13">1370</strain>
    </source>
</reference>
<dbReference type="Pfam" id="PF16745">
    <property type="entry name" value="RsgA_N"/>
    <property type="match status" value="1"/>
</dbReference>
<dbReference type="PROSITE" id="PS51721">
    <property type="entry name" value="G_CP"/>
    <property type="match status" value="1"/>
</dbReference>
<feature type="binding site" evidence="10">
    <location>
        <position position="251"/>
    </location>
    <ligand>
        <name>Zn(2+)</name>
        <dbReference type="ChEBI" id="CHEBI:29105"/>
    </ligand>
</feature>
<evidence type="ECO:0000256" key="1">
    <source>
        <dbReference type="ARBA" id="ARBA00022490"/>
    </source>
</evidence>
<evidence type="ECO:0000256" key="4">
    <source>
        <dbReference type="ARBA" id="ARBA00022730"/>
    </source>
</evidence>
<feature type="binding site" evidence="10">
    <location>
        <position position="244"/>
    </location>
    <ligand>
        <name>Zn(2+)</name>
        <dbReference type="ChEBI" id="CHEBI:29105"/>
    </ligand>
</feature>
<keyword evidence="6 10" id="KW-0378">Hydrolase</keyword>
<dbReference type="AlphaFoldDB" id="A0A9D1T3M1"/>
<proteinExistence type="inferred from homology"/>
<comment type="similarity">
    <text evidence="10">Belongs to the TRAFAC class YlqF/YawG GTPase family. RsgA subfamily.</text>
</comment>
<comment type="function">
    <text evidence="10">One of several proteins that assist in the late maturation steps of the functional core of the 30S ribosomal subunit. Helps release RbfA from mature subunits. May play a role in the assembly of ribosomal proteins into the subunit. Circularly permuted GTPase that catalyzes slow GTP hydrolysis, GTPase activity is stimulated by the 30S ribosomal subunit.</text>
</comment>
<dbReference type="InterPro" id="IPR027417">
    <property type="entry name" value="P-loop_NTPase"/>
</dbReference>
<dbReference type="InterPro" id="IPR012340">
    <property type="entry name" value="NA-bd_OB-fold"/>
</dbReference>
<feature type="binding site" evidence="10">
    <location>
        <position position="257"/>
    </location>
    <ligand>
        <name>Zn(2+)</name>
        <dbReference type="ChEBI" id="CHEBI:29105"/>
    </ligand>
</feature>
<evidence type="ECO:0000313" key="13">
    <source>
        <dbReference type="EMBL" id="HIV10630.1"/>
    </source>
</evidence>
<evidence type="ECO:0000313" key="14">
    <source>
        <dbReference type="Proteomes" id="UP000823960"/>
    </source>
</evidence>
<dbReference type="EC" id="3.6.1.-" evidence="10"/>
<dbReference type="Gene3D" id="3.40.50.300">
    <property type="entry name" value="P-loop containing nucleotide triphosphate hydrolases"/>
    <property type="match status" value="1"/>
</dbReference>
<dbReference type="SUPFAM" id="SSF52540">
    <property type="entry name" value="P-loop containing nucleoside triphosphate hydrolases"/>
    <property type="match status" value="1"/>
</dbReference>
<comment type="subcellular location">
    <subcellularLocation>
        <location evidence="10">Cytoplasm</location>
    </subcellularLocation>
</comment>
<dbReference type="InterPro" id="IPR010914">
    <property type="entry name" value="RsgA_GTPase_dom"/>
</dbReference>
<dbReference type="CDD" id="cd01854">
    <property type="entry name" value="YjeQ_EngC"/>
    <property type="match status" value="1"/>
</dbReference>
<evidence type="ECO:0000256" key="7">
    <source>
        <dbReference type="ARBA" id="ARBA00022833"/>
    </source>
</evidence>
<evidence type="ECO:0000256" key="8">
    <source>
        <dbReference type="ARBA" id="ARBA00022884"/>
    </source>
</evidence>
<dbReference type="PANTHER" id="PTHR32120">
    <property type="entry name" value="SMALL RIBOSOMAL SUBUNIT BIOGENESIS GTPASE RSGA"/>
    <property type="match status" value="1"/>
</dbReference>
<keyword evidence="8 10" id="KW-0694">RNA-binding</keyword>
<keyword evidence="3 10" id="KW-0479">Metal-binding</keyword>
<organism evidence="13 14">
    <name type="scientific">Candidatus Faeciplasma avium</name>
    <dbReference type="NCBI Taxonomy" id="2840798"/>
    <lineage>
        <taxon>Bacteria</taxon>
        <taxon>Bacillati</taxon>
        <taxon>Bacillota</taxon>
        <taxon>Clostridia</taxon>
        <taxon>Eubacteriales</taxon>
        <taxon>Oscillospiraceae</taxon>
        <taxon>Oscillospiraceae incertae sedis</taxon>
        <taxon>Candidatus Faeciplasma</taxon>
    </lineage>
</organism>
<dbReference type="EMBL" id="DVOL01000038">
    <property type="protein sequence ID" value="HIV10630.1"/>
    <property type="molecule type" value="Genomic_DNA"/>
</dbReference>
<dbReference type="HAMAP" id="MF_01820">
    <property type="entry name" value="GTPase_RsgA"/>
    <property type="match status" value="1"/>
</dbReference>
<dbReference type="GO" id="GO:0019843">
    <property type="term" value="F:rRNA binding"/>
    <property type="evidence" value="ECO:0007669"/>
    <property type="project" value="UniProtKB-KW"/>
</dbReference>
<accession>A0A9D1T3M1</accession>
<evidence type="ECO:0000256" key="9">
    <source>
        <dbReference type="ARBA" id="ARBA00023134"/>
    </source>
</evidence>
<dbReference type="Gene3D" id="2.40.50.140">
    <property type="entry name" value="Nucleic acid-binding proteins"/>
    <property type="match status" value="1"/>
</dbReference>
<evidence type="ECO:0000259" key="11">
    <source>
        <dbReference type="PROSITE" id="PS50936"/>
    </source>
</evidence>
<feature type="binding site" evidence="10">
    <location>
        <begin position="112"/>
        <end position="115"/>
    </location>
    <ligand>
        <name>GTP</name>
        <dbReference type="ChEBI" id="CHEBI:37565"/>
    </ligand>
</feature>
<dbReference type="Gene3D" id="1.10.40.50">
    <property type="entry name" value="Probable gtpase engc, domain 3"/>
    <property type="match status" value="1"/>
</dbReference>
<evidence type="ECO:0000256" key="10">
    <source>
        <dbReference type="HAMAP-Rule" id="MF_01820"/>
    </source>
</evidence>
<keyword evidence="1 10" id="KW-0963">Cytoplasm</keyword>
<keyword evidence="9 10" id="KW-0342">GTP-binding</keyword>
<comment type="caution">
    <text evidence="13">The sequence shown here is derived from an EMBL/GenBank/DDBJ whole genome shotgun (WGS) entry which is preliminary data.</text>
</comment>
<gene>
    <name evidence="10 13" type="primary">rsgA</name>
    <name evidence="13" type="ORF">IAD28_02905</name>
</gene>
<evidence type="ECO:0000256" key="2">
    <source>
        <dbReference type="ARBA" id="ARBA00022517"/>
    </source>
</evidence>
<feature type="binding site" evidence="10">
    <location>
        <position position="249"/>
    </location>
    <ligand>
        <name>Zn(2+)</name>
        <dbReference type="ChEBI" id="CHEBI:29105"/>
    </ligand>
</feature>
<evidence type="ECO:0000256" key="3">
    <source>
        <dbReference type="ARBA" id="ARBA00022723"/>
    </source>
</evidence>
<protein>
    <recommendedName>
        <fullName evidence="10">Small ribosomal subunit biogenesis GTPase RsgA</fullName>
        <ecNumber evidence="10">3.6.1.-</ecNumber>
    </recommendedName>
</protein>
<keyword evidence="4 10" id="KW-0699">rRNA-binding</keyword>
<evidence type="ECO:0000259" key="12">
    <source>
        <dbReference type="PROSITE" id="PS51721"/>
    </source>
</evidence>
<keyword evidence="2 10" id="KW-0690">Ribosome biogenesis</keyword>
<evidence type="ECO:0000256" key="6">
    <source>
        <dbReference type="ARBA" id="ARBA00022801"/>
    </source>
</evidence>
<dbReference type="GO" id="GO:0042274">
    <property type="term" value="P:ribosomal small subunit biogenesis"/>
    <property type="evidence" value="ECO:0007669"/>
    <property type="project" value="UniProtKB-UniRule"/>
</dbReference>
<reference evidence="13" key="1">
    <citation type="submission" date="2020-10" db="EMBL/GenBank/DDBJ databases">
        <authorList>
            <person name="Gilroy R."/>
        </authorList>
    </citation>
    <scope>NUCLEOTIDE SEQUENCE</scope>
    <source>
        <strain evidence="13">1370</strain>
    </source>
</reference>
<dbReference type="InterPro" id="IPR030378">
    <property type="entry name" value="G_CP_dom"/>
</dbReference>
<comment type="cofactor">
    <cofactor evidence="10">
        <name>Zn(2+)</name>
        <dbReference type="ChEBI" id="CHEBI:29105"/>
    </cofactor>
    <text evidence="10">Binds 1 zinc ion per subunit.</text>
</comment>
<keyword evidence="7 10" id="KW-0862">Zinc</keyword>
<sequence>MADIENGVIVSSMGESFKVMWSGGVSVCKPRGVLRIGGVSPCCGDRVSFCPQDGVILSIHERKNQIIRPPLANLDSIVFVVSTCEPYPNLLLLDKFLAVAEYKGISPVIVFTKIDKLPPGDYLEVYKRIYPVFCVCNITGEGLDGLLSELKDRFSAVAGNSGSGKSSLLNNLCPELGLKTQEISKKLGRGKHTTRRTDIYPLECGGCIADTPGFSSFETGRYDTITAKELPYCFPEFSKHLGDCRFPDCTHSAEPDCGVLNAVSSGLISRSRHESYKAMLEEAKRIKPWELDKKR</sequence>
<keyword evidence="5 10" id="KW-0547">Nucleotide-binding</keyword>
<dbReference type="GO" id="GO:0005737">
    <property type="term" value="C:cytoplasm"/>
    <property type="evidence" value="ECO:0007669"/>
    <property type="project" value="UniProtKB-SubCell"/>
</dbReference>
<dbReference type="Proteomes" id="UP000823960">
    <property type="component" value="Unassembled WGS sequence"/>
</dbReference>
<dbReference type="NCBIfam" id="TIGR00157">
    <property type="entry name" value="ribosome small subunit-dependent GTPase A"/>
    <property type="match status" value="1"/>
</dbReference>
<feature type="domain" description="CP-type G" evidence="12">
    <location>
        <begin position="63"/>
        <end position="217"/>
    </location>
</feature>
<dbReference type="GO" id="GO:0005525">
    <property type="term" value="F:GTP binding"/>
    <property type="evidence" value="ECO:0007669"/>
    <property type="project" value="UniProtKB-UniRule"/>
</dbReference>
<dbReference type="SUPFAM" id="SSF50249">
    <property type="entry name" value="Nucleic acid-binding proteins"/>
    <property type="match status" value="1"/>
</dbReference>
<dbReference type="Pfam" id="PF03193">
    <property type="entry name" value="RsgA_GTPase"/>
    <property type="match status" value="1"/>
</dbReference>
<evidence type="ECO:0000256" key="5">
    <source>
        <dbReference type="ARBA" id="ARBA00022741"/>
    </source>
</evidence>
<feature type="binding site" evidence="10">
    <location>
        <begin position="159"/>
        <end position="167"/>
    </location>
    <ligand>
        <name>GTP</name>
        <dbReference type="ChEBI" id="CHEBI:37565"/>
    </ligand>
</feature>
<dbReference type="PANTHER" id="PTHR32120:SF11">
    <property type="entry name" value="SMALL RIBOSOMAL SUBUNIT BIOGENESIS GTPASE RSGA 1, MITOCHONDRIAL-RELATED"/>
    <property type="match status" value="1"/>
</dbReference>
<dbReference type="GO" id="GO:0046872">
    <property type="term" value="F:metal ion binding"/>
    <property type="evidence" value="ECO:0007669"/>
    <property type="project" value="UniProtKB-KW"/>
</dbReference>
<dbReference type="GO" id="GO:0003924">
    <property type="term" value="F:GTPase activity"/>
    <property type="evidence" value="ECO:0007669"/>
    <property type="project" value="UniProtKB-UniRule"/>
</dbReference>
<feature type="domain" description="EngC GTPase" evidence="11">
    <location>
        <begin position="72"/>
        <end position="215"/>
    </location>
</feature>